<organism evidence="4 5">
    <name type="scientific">Enterocloster lavalensis</name>
    <dbReference type="NCBI Taxonomy" id="460384"/>
    <lineage>
        <taxon>Bacteria</taxon>
        <taxon>Bacillati</taxon>
        <taxon>Bacillota</taxon>
        <taxon>Clostridia</taxon>
        <taxon>Lachnospirales</taxon>
        <taxon>Lachnospiraceae</taxon>
        <taxon>Enterocloster</taxon>
    </lineage>
</organism>
<dbReference type="AlphaFoldDB" id="A0A1I0CY45"/>
<sequence length="472" mass="54857">MPLVSLIIPAYNAEKYLRRCLNSAMEQTFRDMEIIVINDGSTDTTLQICREYEQMDERFHVIDKANTGVSDSRNQAIQMAAGKYLQFMDSDDWLTRDATESLVYAAEKYDCDMVIVDFYRVDGAVFTEKQHIRKRGLLTRQEYAENMMRDPADFYYGVLWNKLYRRRIIEEHQLEMDRDLRWCEDFLFNLSFIRHAERFTAIQIPIYYYMKRKGSLVSTDWKKANAVKLKFQLLKTYKELYQSMDLYEENRLQINAFVLAIAKDGGVAAPMSRRRQKLDSRDYIEDELPVGYERMHNPLEPVYDENSRILILGSFPSARSRENGFHYGDPKNRFWKLLARLFGEPVPADTAARKALLLRRGIALWDVVAVCDIKGSSEQSIRNVVPADINRILRAAEIQTVIANGDTAYRLYQKYCREYTGREAVKCPSTSPSNAIFTLERLADRWVEAVEPELWAAGAENSSQGSIRQSPE</sequence>
<dbReference type="InterPro" id="IPR005122">
    <property type="entry name" value="Uracil-DNA_glycosylase-like"/>
</dbReference>
<dbReference type="SMART" id="SM00986">
    <property type="entry name" value="UDG"/>
    <property type="match status" value="1"/>
</dbReference>
<dbReference type="CDD" id="cd10032">
    <property type="entry name" value="UDG-F6_HDG"/>
    <property type="match status" value="1"/>
</dbReference>
<dbReference type="InterPro" id="IPR029044">
    <property type="entry name" value="Nucleotide-diphossugar_trans"/>
</dbReference>
<name>A0A1I0CY45_9FIRM</name>
<dbReference type="Gene3D" id="3.90.550.10">
    <property type="entry name" value="Spore Coat Polysaccharide Biosynthesis Protein SpsA, Chain A"/>
    <property type="match status" value="1"/>
</dbReference>
<dbReference type="Pfam" id="PF00535">
    <property type="entry name" value="Glycos_transf_2"/>
    <property type="match status" value="1"/>
</dbReference>
<evidence type="ECO:0000259" key="3">
    <source>
        <dbReference type="SMART" id="SM00986"/>
    </source>
</evidence>
<dbReference type="PANTHER" id="PTHR22916">
    <property type="entry name" value="GLYCOSYLTRANSFERASE"/>
    <property type="match status" value="1"/>
</dbReference>
<feature type="domain" description="Uracil-DNA glycosylase-like" evidence="3">
    <location>
        <begin position="300"/>
        <end position="450"/>
    </location>
</feature>
<keyword evidence="1" id="KW-0328">Glycosyltransferase</keyword>
<dbReference type="SMART" id="SM00987">
    <property type="entry name" value="UreE_C"/>
    <property type="match status" value="1"/>
</dbReference>
<dbReference type="CDD" id="cd00761">
    <property type="entry name" value="Glyco_tranf_GTA_type"/>
    <property type="match status" value="1"/>
</dbReference>
<dbReference type="InterPro" id="IPR001173">
    <property type="entry name" value="Glyco_trans_2-like"/>
</dbReference>
<dbReference type="InterPro" id="IPR026353">
    <property type="entry name" value="Hypoxan-DNA_Glyclase"/>
</dbReference>
<dbReference type="SUPFAM" id="SSF52141">
    <property type="entry name" value="Uracil-DNA glycosylase-like"/>
    <property type="match status" value="1"/>
</dbReference>
<dbReference type="SUPFAM" id="SSF53448">
    <property type="entry name" value="Nucleotide-diphospho-sugar transferases"/>
    <property type="match status" value="1"/>
</dbReference>
<dbReference type="PANTHER" id="PTHR22916:SF51">
    <property type="entry name" value="GLYCOSYLTRANSFERASE EPSH-RELATED"/>
    <property type="match status" value="1"/>
</dbReference>
<evidence type="ECO:0000313" key="5">
    <source>
        <dbReference type="Proteomes" id="UP000198508"/>
    </source>
</evidence>
<keyword evidence="5" id="KW-1185">Reference proteome</keyword>
<dbReference type="NCBIfam" id="TIGR04274">
    <property type="entry name" value="hypoxanDNAglyco"/>
    <property type="match status" value="1"/>
</dbReference>
<keyword evidence="2" id="KW-0808">Transferase</keyword>
<dbReference type="Pfam" id="PF03167">
    <property type="entry name" value="UDG"/>
    <property type="match status" value="1"/>
</dbReference>
<gene>
    <name evidence="4" type="ORF">SAMN05216313_103231</name>
</gene>
<protein>
    <submittedName>
        <fullName evidence="4">G/U mismatch-specific uracil-DNA glycosylase</fullName>
    </submittedName>
</protein>
<accession>A0A1I0CY45</accession>
<proteinExistence type="predicted"/>
<dbReference type="InterPro" id="IPR036895">
    <property type="entry name" value="Uracil-DNA_glycosylase-like_sf"/>
</dbReference>
<dbReference type="RefSeq" id="WP_092361152.1">
    <property type="nucleotide sequence ID" value="NZ_FOIM01000003.1"/>
</dbReference>
<reference evidence="5" key="1">
    <citation type="submission" date="2016-10" db="EMBL/GenBank/DDBJ databases">
        <authorList>
            <person name="Varghese N."/>
            <person name="Submissions S."/>
        </authorList>
    </citation>
    <scope>NUCLEOTIDE SEQUENCE [LARGE SCALE GENOMIC DNA]</scope>
    <source>
        <strain evidence="5">NLAE-zl-G277</strain>
    </source>
</reference>
<evidence type="ECO:0000313" key="4">
    <source>
        <dbReference type="EMBL" id="SET24701.1"/>
    </source>
</evidence>
<dbReference type="EMBL" id="FOIM01000003">
    <property type="protein sequence ID" value="SET24701.1"/>
    <property type="molecule type" value="Genomic_DNA"/>
</dbReference>
<evidence type="ECO:0000256" key="1">
    <source>
        <dbReference type="ARBA" id="ARBA00022676"/>
    </source>
</evidence>
<dbReference type="GO" id="GO:0016757">
    <property type="term" value="F:glycosyltransferase activity"/>
    <property type="evidence" value="ECO:0007669"/>
    <property type="project" value="UniProtKB-KW"/>
</dbReference>
<evidence type="ECO:0000256" key="2">
    <source>
        <dbReference type="ARBA" id="ARBA00022679"/>
    </source>
</evidence>
<dbReference type="Gene3D" id="3.40.470.10">
    <property type="entry name" value="Uracil-DNA glycosylase-like domain"/>
    <property type="match status" value="1"/>
</dbReference>
<dbReference type="Proteomes" id="UP000198508">
    <property type="component" value="Unassembled WGS sequence"/>
</dbReference>
<dbReference type="STRING" id="460384.SAMN05216313_103231"/>